<dbReference type="PANTHER" id="PTHR47425:SF2">
    <property type="entry name" value="FARB-RELATED"/>
    <property type="match status" value="1"/>
</dbReference>
<keyword evidence="8" id="KW-1185">Reference proteome</keyword>
<evidence type="ECO:0000259" key="6">
    <source>
        <dbReference type="PROSITE" id="PS50048"/>
    </source>
</evidence>
<evidence type="ECO:0000256" key="2">
    <source>
        <dbReference type="ARBA" id="ARBA00023015"/>
    </source>
</evidence>
<reference evidence="7" key="1">
    <citation type="journal article" date="2019" name="Beilstein J. Org. Chem.">
        <title>Nanangenines: drimane sesquiterpenoids as the dominant metabolite cohort of a novel Australian fungus, Aspergillus nanangensis.</title>
        <authorList>
            <person name="Lacey H.J."/>
            <person name="Gilchrist C.L.M."/>
            <person name="Crombie A."/>
            <person name="Kalaitzis J.A."/>
            <person name="Vuong D."/>
            <person name="Rutledge P.J."/>
            <person name="Turner P."/>
            <person name="Pitt J.I."/>
            <person name="Lacey E."/>
            <person name="Chooi Y.H."/>
            <person name="Piggott A.M."/>
        </authorList>
    </citation>
    <scope>NUCLEOTIDE SEQUENCE</scope>
    <source>
        <strain evidence="7">MST-FP2251</strain>
    </source>
</reference>
<dbReference type="Gene3D" id="4.10.240.10">
    <property type="entry name" value="Zn(2)-C6 fungal-type DNA-binding domain"/>
    <property type="match status" value="1"/>
</dbReference>
<evidence type="ECO:0000256" key="4">
    <source>
        <dbReference type="ARBA" id="ARBA00023163"/>
    </source>
</evidence>
<protein>
    <recommendedName>
        <fullName evidence="6">Zn(2)-C6 fungal-type domain-containing protein</fullName>
    </recommendedName>
</protein>
<dbReference type="PROSITE" id="PS00463">
    <property type="entry name" value="ZN2_CY6_FUNGAL_1"/>
    <property type="match status" value="1"/>
</dbReference>
<keyword evidence="5" id="KW-0539">Nucleus</keyword>
<dbReference type="InterPro" id="IPR007219">
    <property type="entry name" value="XnlR_reg_dom"/>
</dbReference>
<dbReference type="GO" id="GO:0000981">
    <property type="term" value="F:DNA-binding transcription factor activity, RNA polymerase II-specific"/>
    <property type="evidence" value="ECO:0007669"/>
    <property type="project" value="InterPro"/>
</dbReference>
<dbReference type="SMART" id="SM00066">
    <property type="entry name" value="GAL4"/>
    <property type="match status" value="1"/>
</dbReference>
<dbReference type="GO" id="GO:0008270">
    <property type="term" value="F:zinc ion binding"/>
    <property type="evidence" value="ECO:0007669"/>
    <property type="project" value="InterPro"/>
</dbReference>
<dbReference type="PROSITE" id="PS50048">
    <property type="entry name" value="ZN2_CY6_FUNGAL_2"/>
    <property type="match status" value="1"/>
</dbReference>
<dbReference type="GO" id="GO:0006351">
    <property type="term" value="P:DNA-templated transcription"/>
    <property type="evidence" value="ECO:0007669"/>
    <property type="project" value="InterPro"/>
</dbReference>
<evidence type="ECO:0000256" key="5">
    <source>
        <dbReference type="ARBA" id="ARBA00023242"/>
    </source>
</evidence>
<dbReference type="PANTHER" id="PTHR47425">
    <property type="entry name" value="FARB-RELATED"/>
    <property type="match status" value="1"/>
</dbReference>
<evidence type="ECO:0000313" key="7">
    <source>
        <dbReference type="EMBL" id="KAF9890807.1"/>
    </source>
</evidence>
<dbReference type="AlphaFoldDB" id="A0AAD4CSB1"/>
<evidence type="ECO:0000256" key="1">
    <source>
        <dbReference type="ARBA" id="ARBA00022723"/>
    </source>
</evidence>
<dbReference type="Pfam" id="PF04082">
    <property type="entry name" value="Fungal_trans"/>
    <property type="match status" value="1"/>
</dbReference>
<evidence type="ECO:0000256" key="3">
    <source>
        <dbReference type="ARBA" id="ARBA00023125"/>
    </source>
</evidence>
<dbReference type="InterPro" id="IPR036864">
    <property type="entry name" value="Zn2-C6_fun-type_DNA-bd_sf"/>
</dbReference>
<dbReference type="GO" id="GO:0009893">
    <property type="term" value="P:positive regulation of metabolic process"/>
    <property type="evidence" value="ECO:0007669"/>
    <property type="project" value="UniProtKB-ARBA"/>
</dbReference>
<keyword evidence="4" id="KW-0804">Transcription</keyword>
<sequence length="739" mass="83566">MLFHRGRRASRACVWCHQRKVRCDASFRGCPCTRCIQDGQEKCVLREKLPRLGSIFAPNLEENTFYEQAPVPNNPKPSSTATGHVDYSSYPFLELRNLHVLDAEDLSYLTSKGCLNVPAQPALDDFVKQYFLHVHPGTPVVDEASFWHMYLECDNSVLGGDQKLSVFVFQAMLFTSCSYVSEESIRQCGFSDKRAARNSFYNRAKLLLDLKAEDRPLCKTQGAILLSHHVSPDDPQIGSLWLANATQNAVLLGKQPTPLSDHVEDSMKKRIWWSILLRDRILCLGLRRRTQVTSKHFNAEANYFEEADFEDEINYSNVYDRQAKRVLIEVLQQQCRLAVVVTDMVAFIFASYGASSPSLSLRKFQVYQNGISNAKNELLKWEKNFFLLKPVAEGENVPSEATTMIKMTYLYYYTAQLHLAHYEALLLESHAKFAGQTYVDQLCECRTYLKNAVEGLNQTLVHFSERQNIETIPLCLLAFVAMPLIVSALDVKLAHTHDQTLLRRQRLDVLAEIYRRSASLYDVTNFVAVGSNQILQLVYRISHELLAQEEDHSIEDTIGTDMLSPSSSDNTVGTWLDLFLYYPRLYLLLSTSVDYSLSIGRLPHDRALPDVLQLQNQQQQGGGALKIELPWMSTVALLPSPAEQQQGDRDGTFWCPSEPAGGPPLSAIMPQNVEQTMPDRDLDYNNGEPDPTFKDLMPPLDLGILEYINQSGLNNVYGAGSLPYEVAGSGHLDHRDRML</sequence>
<name>A0AAD4CSB1_ASPNN</name>
<gene>
    <name evidence="7" type="ORF">FE257_005378</name>
</gene>
<proteinExistence type="predicted"/>
<dbReference type="Pfam" id="PF00172">
    <property type="entry name" value="Zn_clus"/>
    <property type="match status" value="1"/>
</dbReference>
<organism evidence="7 8">
    <name type="scientific">Aspergillus nanangensis</name>
    <dbReference type="NCBI Taxonomy" id="2582783"/>
    <lineage>
        <taxon>Eukaryota</taxon>
        <taxon>Fungi</taxon>
        <taxon>Dikarya</taxon>
        <taxon>Ascomycota</taxon>
        <taxon>Pezizomycotina</taxon>
        <taxon>Eurotiomycetes</taxon>
        <taxon>Eurotiomycetidae</taxon>
        <taxon>Eurotiales</taxon>
        <taxon>Aspergillaceae</taxon>
        <taxon>Aspergillus</taxon>
        <taxon>Aspergillus subgen. Circumdati</taxon>
    </lineage>
</organism>
<keyword evidence="2" id="KW-0805">Transcription regulation</keyword>
<dbReference type="InterPro" id="IPR001138">
    <property type="entry name" value="Zn2Cys6_DnaBD"/>
</dbReference>
<dbReference type="EMBL" id="VCAU01000023">
    <property type="protein sequence ID" value="KAF9890807.1"/>
    <property type="molecule type" value="Genomic_DNA"/>
</dbReference>
<dbReference type="Proteomes" id="UP001194746">
    <property type="component" value="Unassembled WGS sequence"/>
</dbReference>
<dbReference type="CDD" id="cd00067">
    <property type="entry name" value="GAL4"/>
    <property type="match status" value="1"/>
</dbReference>
<dbReference type="CDD" id="cd12148">
    <property type="entry name" value="fungal_TF_MHR"/>
    <property type="match status" value="1"/>
</dbReference>
<accession>A0AAD4CSB1</accession>
<keyword evidence="3" id="KW-0238">DNA-binding</keyword>
<keyword evidence="1" id="KW-0479">Metal-binding</keyword>
<dbReference type="InterPro" id="IPR052761">
    <property type="entry name" value="Fungal_Detox/Toxin_TFs"/>
</dbReference>
<dbReference type="SUPFAM" id="SSF57701">
    <property type="entry name" value="Zn2/Cys6 DNA-binding domain"/>
    <property type="match status" value="1"/>
</dbReference>
<dbReference type="GO" id="GO:0003677">
    <property type="term" value="F:DNA binding"/>
    <property type="evidence" value="ECO:0007669"/>
    <property type="project" value="UniProtKB-KW"/>
</dbReference>
<evidence type="ECO:0000313" key="8">
    <source>
        <dbReference type="Proteomes" id="UP001194746"/>
    </source>
</evidence>
<reference evidence="7" key="2">
    <citation type="submission" date="2020-02" db="EMBL/GenBank/DDBJ databases">
        <authorList>
            <person name="Gilchrist C.L.M."/>
            <person name="Chooi Y.-H."/>
        </authorList>
    </citation>
    <scope>NUCLEOTIDE SEQUENCE</scope>
    <source>
        <strain evidence="7">MST-FP2251</strain>
    </source>
</reference>
<feature type="domain" description="Zn(2)-C6 fungal-type" evidence="6">
    <location>
        <begin position="12"/>
        <end position="45"/>
    </location>
</feature>
<comment type="caution">
    <text evidence="7">The sequence shown here is derived from an EMBL/GenBank/DDBJ whole genome shotgun (WGS) entry which is preliminary data.</text>
</comment>